<evidence type="ECO:0000313" key="2">
    <source>
        <dbReference type="EMBL" id="KRO16220.1"/>
    </source>
</evidence>
<dbReference type="SUPFAM" id="SSF55729">
    <property type="entry name" value="Acyl-CoA N-acyltransferases (Nat)"/>
    <property type="match status" value="1"/>
</dbReference>
<dbReference type="AlphaFoldDB" id="A0A0R2MTL8"/>
<dbReference type="RefSeq" id="WP_054777995.1">
    <property type="nucleotide sequence ID" value="NZ_BBBX01000025.1"/>
</dbReference>
<dbReference type="PROSITE" id="PS51186">
    <property type="entry name" value="GNAT"/>
    <property type="match status" value="1"/>
</dbReference>
<evidence type="ECO:0000259" key="1">
    <source>
        <dbReference type="PROSITE" id="PS51186"/>
    </source>
</evidence>
<dbReference type="InterPro" id="IPR016181">
    <property type="entry name" value="Acyl_CoA_acyltransferase"/>
</dbReference>
<dbReference type="PATRIC" id="fig|1293598.4.peg.1782"/>
<sequence length="163" mass="17880">MSEYQFIPLTSTNLSAALSVYQANSDYFALTDEQPTLATVQADLAAGPPQFDPANKHFQLITQDGRVIGVIDLLFGYPEASSVYIGLLLIAVHNHGHGRRVLAQLSQSWHQAGFTTIHLAVLQNNSKAQRFWRAQGFYETQPATAMSAGQPVAVMSYAKQLDK</sequence>
<accession>A0A0R2MTL8</accession>
<dbReference type="Gene3D" id="3.40.630.30">
    <property type="match status" value="1"/>
</dbReference>
<gene>
    <name evidence="2" type="ORF">IV56_GL001709</name>
</gene>
<reference evidence="2 3" key="1">
    <citation type="journal article" date="2015" name="Genome Announc.">
        <title>Expanding the biotechnology potential of lactobacilli through comparative genomics of 213 strains and associated genera.</title>
        <authorList>
            <person name="Sun Z."/>
            <person name="Harris H.M."/>
            <person name="McCann A."/>
            <person name="Guo C."/>
            <person name="Argimon S."/>
            <person name="Zhang W."/>
            <person name="Yang X."/>
            <person name="Jeffery I.B."/>
            <person name="Cooney J.C."/>
            <person name="Kagawa T.F."/>
            <person name="Liu W."/>
            <person name="Song Y."/>
            <person name="Salvetti E."/>
            <person name="Wrobel A."/>
            <person name="Rasinkangas P."/>
            <person name="Parkhill J."/>
            <person name="Rea M.C."/>
            <person name="O'Sullivan O."/>
            <person name="Ritari J."/>
            <person name="Douillard F.P."/>
            <person name="Paul Ross R."/>
            <person name="Yang R."/>
            <person name="Briner A.E."/>
            <person name="Felis G.E."/>
            <person name="de Vos W.M."/>
            <person name="Barrangou R."/>
            <person name="Klaenhammer T.R."/>
            <person name="Caufield P.W."/>
            <person name="Cui Y."/>
            <person name="Zhang H."/>
            <person name="O'Toole P.W."/>
        </authorList>
    </citation>
    <scope>NUCLEOTIDE SEQUENCE [LARGE SCALE GENOMIC DNA]</scope>
    <source>
        <strain evidence="2 3">DSM 24301</strain>
    </source>
</reference>
<organism evidence="2 3">
    <name type="scientific">Lacticaseibacillus saniviri JCM 17471 = DSM 24301</name>
    <dbReference type="NCBI Taxonomy" id="1293598"/>
    <lineage>
        <taxon>Bacteria</taxon>
        <taxon>Bacillati</taxon>
        <taxon>Bacillota</taxon>
        <taxon>Bacilli</taxon>
        <taxon>Lactobacillales</taxon>
        <taxon>Lactobacillaceae</taxon>
        <taxon>Lacticaseibacillus</taxon>
    </lineage>
</organism>
<name>A0A0R2MTL8_9LACO</name>
<dbReference type="Proteomes" id="UP000050969">
    <property type="component" value="Unassembled WGS sequence"/>
</dbReference>
<proteinExistence type="predicted"/>
<comment type="caution">
    <text evidence="2">The sequence shown here is derived from an EMBL/GenBank/DDBJ whole genome shotgun (WGS) entry which is preliminary data.</text>
</comment>
<evidence type="ECO:0000313" key="3">
    <source>
        <dbReference type="Proteomes" id="UP000050969"/>
    </source>
</evidence>
<dbReference type="STRING" id="1293598.IV56_GL001709"/>
<keyword evidence="3" id="KW-1185">Reference proteome</keyword>
<feature type="domain" description="N-acetyltransferase" evidence="1">
    <location>
        <begin position="4"/>
        <end position="162"/>
    </location>
</feature>
<dbReference type="GO" id="GO:0016747">
    <property type="term" value="F:acyltransferase activity, transferring groups other than amino-acyl groups"/>
    <property type="evidence" value="ECO:0007669"/>
    <property type="project" value="InterPro"/>
</dbReference>
<dbReference type="OrthoDB" id="9782266at2"/>
<dbReference type="EMBL" id="JQCE01000045">
    <property type="protein sequence ID" value="KRO16220.1"/>
    <property type="molecule type" value="Genomic_DNA"/>
</dbReference>
<dbReference type="CDD" id="cd04301">
    <property type="entry name" value="NAT_SF"/>
    <property type="match status" value="1"/>
</dbReference>
<dbReference type="InterPro" id="IPR000182">
    <property type="entry name" value="GNAT_dom"/>
</dbReference>
<dbReference type="Pfam" id="PF00583">
    <property type="entry name" value="Acetyltransf_1"/>
    <property type="match status" value="1"/>
</dbReference>
<protein>
    <recommendedName>
        <fullName evidence="1">N-acetyltransferase domain-containing protein</fullName>
    </recommendedName>
</protein>